<evidence type="ECO:0008006" key="4">
    <source>
        <dbReference type="Google" id="ProtNLM"/>
    </source>
</evidence>
<evidence type="ECO:0000313" key="2">
    <source>
        <dbReference type="EMBL" id="OQR81013.1"/>
    </source>
</evidence>
<gene>
    <name evidence="2" type="ORF">ACHHYP_16846</name>
</gene>
<keyword evidence="3" id="KW-1185">Reference proteome</keyword>
<feature type="chain" id="PRO_5012935533" description="Secreted protein" evidence="1">
    <location>
        <begin position="20"/>
        <end position="204"/>
    </location>
</feature>
<keyword evidence="1" id="KW-0732">Signal</keyword>
<comment type="caution">
    <text evidence="2">The sequence shown here is derived from an EMBL/GenBank/DDBJ whole genome shotgun (WGS) entry which is preliminary data.</text>
</comment>
<evidence type="ECO:0000256" key="1">
    <source>
        <dbReference type="SAM" id="SignalP"/>
    </source>
</evidence>
<evidence type="ECO:0000313" key="3">
    <source>
        <dbReference type="Proteomes" id="UP000243579"/>
    </source>
</evidence>
<sequence>MKLAVVFAGLFGVVPRLQAQCNLGYYACPTTLNVLCCCKSSDGYCQILDTGACVCGDETSANFTRFLIPLGVVIGLFGVHALWRAIVHRLPSYHCRHEKGPVPTSSVVPTFVPIIDEPIALPALLKTLRMHQVDTAVLSTDGIEVVLPPNQATALLSSDFPTKDLTPEASCTAESTSRRCSIGETSQAPLTTEDGVGTITSVTL</sequence>
<proteinExistence type="predicted"/>
<reference evidence="2 3" key="1">
    <citation type="journal article" date="2014" name="Genome Biol. Evol.">
        <title>The secreted proteins of Achlya hypogyna and Thraustotheca clavata identify the ancestral oomycete secretome and reveal gene acquisitions by horizontal gene transfer.</title>
        <authorList>
            <person name="Misner I."/>
            <person name="Blouin N."/>
            <person name="Leonard G."/>
            <person name="Richards T.A."/>
            <person name="Lane C.E."/>
        </authorList>
    </citation>
    <scope>NUCLEOTIDE SEQUENCE [LARGE SCALE GENOMIC DNA]</scope>
    <source>
        <strain evidence="2 3">ATCC 48635</strain>
    </source>
</reference>
<accession>A0A1V9Y5L8</accession>
<dbReference type="EMBL" id="JNBR01002844">
    <property type="protein sequence ID" value="OQR81013.1"/>
    <property type="molecule type" value="Genomic_DNA"/>
</dbReference>
<feature type="signal peptide" evidence="1">
    <location>
        <begin position="1"/>
        <end position="19"/>
    </location>
</feature>
<dbReference type="AlphaFoldDB" id="A0A1V9Y5L8"/>
<protein>
    <recommendedName>
        <fullName evidence="4">Secreted protein</fullName>
    </recommendedName>
</protein>
<organism evidence="2 3">
    <name type="scientific">Achlya hypogyna</name>
    <name type="common">Oomycete</name>
    <name type="synonym">Protoachlya hypogyna</name>
    <dbReference type="NCBI Taxonomy" id="1202772"/>
    <lineage>
        <taxon>Eukaryota</taxon>
        <taxon>Sar</taxon>
        <taxon>Stramenopiles</taxon>
        <taxon>Oomycota</taxon>
        <taxon>Saprolegniomycetes</taxon>
        <taxon>Saprolegniales</taxon>
        <taxon>Achlyaceae</taxon>
        <taxon>Achlya</taxon>
    </lineage>
</organism>
<dbReference type="Proteomes" id="UP000243579">
    <property type="component" value="Unassembled WGS sequence"/>
</dbReference>
<name>A0A1V9Y5L8_ACHHY</name>